<evidence type="ECO:0000313" key="5">
    <source>
        <dbReference type="EMBL" id="EEN65971.1"/>
    </source>
</evidence>
<dbReference type="GO" id="GO:0032259">
    <property type="term" value="P:methylation"/>
    <property type="evidence" value="ECO:0007669"/>
    <property type="project" value="UniProtKB-KW"/>
</dbReference>
<keyword evidence="3" id="KW-0949">S-adenosyl-L-methionine</keyword>
<dbReference type="InParanoid" id="C3Y281"/>
<proteinExistence type="predicted"/>
<dbReference type="InterPro" id="IPR012967">
    <property type="entry name" value="COMT_dimerisation"/>
</dbReference>
<dbReference type="InterPro" id="IPR036388">
    <property type="entry name" value="WH-like_DNA-bd_sf"/>
</dbReference>
<dbReference type="STRING" id="7739.C3Y281"/>
<dbReference type="Gene3D" id="1.10.10.10">
    <property type="entry name" value="Winged helix-like DNA-binding domain superfamily/Winged helix DNA-binding domain"/>
    <property type="match status" value="2"/>
</dbReference>
<dbReference type="InterPro" id="IPR029063">
    <property type="entry name" value="SAM-dependent_MTases_sf"/>
</dbReference>
<evidence type="ECO:0000256" key="3">
    <source>
        <dbReference type="ARBA" id="ARBA00022691"/>
    </source>
</evidence>
<feature type="domain" description="O-methyltransferase dimerisation" evidence="4">
    <location>
        <begin position="47"/>
        <end position="105"/>
    </location>
</feature>
<dbReference type="GO" id="GO:0046983">
    <property type="term" value="F:protein dimerization activity"/>
    <property type="evidence" value="ECO:0007669"/>
    <property type="project" value="InterPro"/>
</dbReference>
<dbReference type="PANTHER" id="PTHR43712:SF2">
    <property type="entry name" value="O-METHYLTRANSFERASE CICE"/>
    <property type="match status" value="1"/>
</dbReference>
<dbReference type="PANTHER" id="PTHR43712">
    <property type="entry name" value="PUTATIVE (AFU_ORTHOLOGUE AFUA_4G14580)-RELATED"/>
    <property type="match status" value="1"/>
</dbReference>
<dbReference type="SUPFAM" id="SSF53335">
    <property type="entry name" value="S-adenosyl-L-methionine-dependent methyltransferases"/>
    <property type="match status" value="1"/>
</dbReference>
<reference evidence="5" key="1">
    <citation type="journal article" date="2008" name="Nature">
        <title>The amphioxus genome and the evolution of the chordate karyotype.</title>
        <authorList>
            <consortium name="US DOE Joint Genome Institute (JGI-PGF)"/>
            <person name="Putnam N.H."/>
            <person name="Butts T."/>
            <person name="Ferrier D.E.K."/>
            <person name="Furlong R.F."/>
            <person name="Hellsten U."/>
            <person name="Kawashima T."/>
            <person name="Robinson-Rechavi M."/>
            <person name="Shoguchi E."/>
            <person name="Terry A."/>
            <person name="Yu J.-K."/>
            <person name="Benito-Gutierrez E.L."/>
            <person name="Dubchak I."/>
            <person name="Garcia-Fernandez J."/>
            <person name="Gibson-Brown J.J."/>
            <person name="Grigoriev I.V."/>
            <person name="Horton A.C."/>
            <person name="de Jong P.J."/>
            <person name="Jurka J."/>
            <person name="Kapitonov V.V."/>
            <person name="Kohara Y."/>
            <person name="Kuroki Y."/>
            <person name="Lindquist E."/>
            <person name="Lucas S."/>
            <person name="Osoegawa K."/>
            <person name="Pennacchio L.A."/>
            <person name="Salamov A.A."/>
            <person name="Satou Y."/>
            <person name="Sauka-Spengler T."/>
            <person name="Schmutz J."/>
            <person name="Shin-I T."/>
            <person name="Toyoda A."/>
            <person name="Bronner-Fraser M."/>
            <person name="Fujiyama A."/>
            <person name="Holland L.Z."/>
            <person name="Holland P.W.H."/>
            <person name="Satoh N."/>
            <person name="Rokhsar D.S."/>
        </authorList>
    </citation>
    <scope>NUCLEOTIDE SEQUENCE [LARGE SCALE GENOMIC DNA]</scope>
    <source>
        <strain evidence="5">S238N-H82</strain>
        <tissue evidence="5">Testes</tissue>
    </source>
</reference>
<name>C3Y281_BRAFL</name>
<keyword evidence="2" id="KW-0808">Transferase</keyword>
<evidence type="ECO:0000259" key="4">
    <source>
        <dbReference type="Pfam" id="PF08100"/>
    </source>
</evidence>
<organism>
    <name type="scientific">Branchiostoma floridae</name>
    <name type="common">Florida lancelet</name>
    <name type="synonym">Amphioxus</name>
    <dbReference type="NCBI Taxonomy" id="7739"/>
    <lineage>
        <taxon>Eukaryota</taxon>
        <taxon>Metazoa</taxon>
        <taxon>Chordata</taxon>
        <taxon>Cephalochordata</taxon>
        <taxon>Leptocardii</taxon>
        <taxon>Amphioxiformes</taxon>
        <taxon>Branchiostomatidae</taxon>
        <taxon>Branchiostoma</taxon>
    </lineage>
</organism>
<accession>C3Y281</accession>
<dbReference type="AlphaFoldDB" id="C3Y281"/>
<dbReference type="InterPro" id="IPR036390">
    <property type="entry name" value="WH_DNA-bd_sf"/>
</dbReference>
<dbReference type="EMBL" id="GG666480">
    <property type="protein sequence ID" value="EEN65971.1"/>
    <property type="molecule type" value="Genomic_DNA"/>
</dbReference>
<gene>
    <name evidence="5" type="ORF">BRAFLDRAFT_85918</name>
</gene>
<protein>
    <recommendedName>
        <fullName evidence="4">O-methyltransferase dimerisation domain-containing protein</fullName>
    </recommendedName>
</protein>
<dbReference type="SUPFAM" id="SSF46785">
    <property type="entry name" value="Winged helix' DNA-binding domain"/>
    <property type="match status" value="1"/>
</dbReference>
<evidence type="ECO:0000256" key="1">
    <source>
        <dbReference type="ARBA" id="ARBA00022603"/>
    </source>
</evidence>
<dbReference type="Pfam" id="PF08100">
    <property type="entry name" value="Dimerisation"/>
    <property type="match status" value="1"/>
</dbReference>
<dbReference type="GO" id="GO:0017096">
    <property type="term" value="F:acetylserotonin O-methyltransferase activity"/>
    <property type="evidence" value="ECO:0007669"/>
    <property type="project" value="UniProtKB-EC"/>
</dbReference>
<keyword evidence="1" id="KW-0489">Methyltransferase</keyword>
<sequence>MTAGEISEAIGTDADATKRLLNACTGQRLLEKVNVDQETELLPLLRRQILFSSVKLGIFNLLETSDSPMTAGEISEAIGTDADATKRLLNACTGQRLLEKVNVDQETGGGVLVADTILADDKTGPEVSNKYDLHMMLAAGSRERSGQELRRLLNKAGFTEVTINSNGYPFGHVLGRKPRI</sequence>
<evidence type="ECO:0000256" key="2">
    <source>
        <dbReference type="ARBA" id="ARBA00022679"/>
    </source>
</evidence>